<dbReference type="EMBL" id="VRMN01000001">
    <property type="protein sequence ID" value="KAA8500034.1"/>
    <property type="molecule type" value="Genomic_DNA"/>
</dbReference>
<dbReference type="SFLD" id="SFLDG01133">
    <property type="entry name" value="C1.5.4:_Enolase-phosphatase_Li"/>
    <property type="match status" value="1"/>
</dbReference>
<evidence type="ECO:0000256" key="3">
    <source>
        <dbReference type="ARBA" id="ARBA00023167"/>
    </source>
</evidence>
<organism evidence="5 6">
    <name type="scientific">Porphyridium purpureum</name>
    <name type="common">Red alga</name>
    <name type="synonym">Porphyridium cruentum</name>
    <dbReference type="NCBI Taxonomy" id="35688"/>
    <lineage>
        <taxon>Eukaryota</taxon>
        <taxon>Rhodophyta</taxon>
        <taxon>Bangiophyceae</taxon>
        <taxon>Porphyridiales</taxon>
        <taxon>Porphyridiaceae</taxon>
        <taxon>Porphyridium</taxon>
    </lineage>
</organism>
<sequence length="393" mass="41925">MAAEDGKGAVAAARVNEENRPEHETGAQAESDLPEDAKVATAVLNTGPVDDTQASPHHGPGIEACEGAQDSAGVKSAQKRSRGDGPAGLETETTDVEEEALSVAAPAEELADDGHRDKHRKLASEAPVAFTYAAVALDIEGTTTPISFVHDKLFPYVRRELASFLRTHWDEEPLQACVDALRKESASESNASLPPIPDAADSDACVDAVCSNVGVQMDQDRKTPPLKNLQSLILAHGFQSGAIISDVYPDVPDAMRVWHANDIRVYIYSSGAVDAQKNLFGHTAFGDLGSKYISGYFDPSIVGPKKEKTSYEALCTKIGLEDPARLLFITDIVAEADAAMKAGLQVLLAVRPGNAYVCVEDQARVRLIASLAHAFPDDARILRALRQPSDSDS</sequence>
<dbReference type="PANTHER" id="PTHR20371">
    <property type="entry name" value="ENOLASE-PHOSPHATASE E1"/>
    <property type="match status" value="1"/>
</dbReference>
<dbReference type="SFLD" id="SFLDG01129">
    <property type="entry name" value="C1.5:_HAD__Beta-PGM__Phosphata"/>
    <property type="match status" value="1"/>
</dbReference>
<dbReference type="Proteomes" id="UP000324585">
    <property type="component" value="Unassembled WGS sequence"/>
</dbReference>
<evidence type="ECO:0000313" key="6">
    <source>
        <dbReference type="Proteomes" id="UP000324585"/>
    </source>
</evidence>
<keyword evidence="6" id="KW-1185">Reference proteome</keyword>
<keyword evidence="3" id="KW-0486">Methionine biosynthesis</keyword>
<evidence type="ECO:0000313" key="5">
    <source>
        <dbReference type="EMBL" id="KAA8500034.1"/>
    </source>
</evidence>
<dbReference type="InterPro" id="IPR023943">
    <property type="entry name" value="Enolase-ppase_E1"/>
</dbReference>
<reference evidence="6" key="1">
    <citation type="journal article" date="2019" name="Nat. Commun.">
        <title>Expansion of phycobilisome linker gene families in mesophilic red algae.</title>
        <authorList>
            <person name="Lee J."/>
            <person name="Kim D."/>
            <person name="Bhattacharya D."/>
            <person name="Yoon H.S."/>
        </authorList>
    </citation>
    <scope>NUCLEOTIDE SEQUENCE [LARGE SCALE GENOMIC DNA]</scope>
    <source>
        <strain evidence="6">CCMP 1328</strain>
    </source>
</reference>
<dbReference type="GO" id="GO:0019509">
    <property type="term" value="P:L-methionine salvage from methylthioadenosine"/>
    <property type="evidence" value="ECO:0007669"/>
    <property type="project" value="InterPro"/>
</dbReference>
<evidence type="ECO:0000256" key="2">
    <source>
        <dbReference type="ARBA" id="ARBA00022801"/>
    </source>
</evidence>
<name>A0A5J4ZAN5_PORPP</name>
<dbReference type="Pfam" id="PF00702">
    <property type="entry name" value="Hydrolase"/>
    <property type="match status" value="1"/>
</dbReference>
<comment type="caution">
    <text evidence="5">The sequence shown here is derived from an EMBL/GenBank/DDBJ whole genome shotgun (WGS) entry which is preliminary data.</text>
</comment>
<keyword evidence="2" id="KW-0378">Hydrolase</keyword>
<evidence type="ECO:0000256" key="4">
    <source>
        <dbReference type="SAM" id="MobiDB-lite"/>
    </source>
</evidence>
<dbReference type="InterPro" id="IPR023214">
    <property type="entry name" value="HAD_sf"/>
</dbReference>
<dbReference type="OrthoDB" id="272500at2759"/>
<gene>
    <name evidence="5" type="ORF">FVE85_7619</name>
</gene>
<dbReference type="Gene3D" id="1.10.720.60">
    <property type="match status" value="1"/>
</dbReference>
<dbReference type="CDD" id="cd01629">
    <property type="entry name" value="HAD_EP"/>
    <property type="match status" value="1"/>
</dbReference>
<dbReference type="NCBIfam" id="TIGR01691">
    <property type="entry name" value="enolase-ppase"/>
    <property type="match status" value="1"/>
</dbReference>
<feature type="compositionally biased region" description="Basic and acidic residues" evidence="4">
    <location>
        <begin position="15"/>
        <end position="25"/>
    </location>
</feature>
<proteinExistence type="predicted"/>
<dbReference type="InterPro" id="IPR036412">
    <property type="entry name" value="HAD-like_sf"/>
</dbReference>
<dbReference type="AlphaFoldDB" id="A0A5J4ZAN5"/>
<dbReference type="SFLD" id="SFLDS00003">
    <property type="entry name" value="Haloacid_Dehalogenase"/>
    <property type="match status" value="1"/>
</dbReference>
<dbReference type="Gene3D" id="3.40.50.1000">
    <property type="entry name" value="HAD superfamily/HAD-like"/>
    <property type="match status" value="1"/>
</dbReference>
<keyword evidence="1" id="KW-0028">Amino-acid biosynthesis</keyword>
<dbReference type="GO" id="GO:0043874">
    <property type="term" value="F:acireductone synthase activity"/>
    <property type="evidence" value="ECO:0007669"/>
    <property type="project" value="InterPro"/>
</dbReference>
<dbReference type="PANTHER" id="PTHR20371:SF1">
    <property type="entry name" value="ENOLASE-PHOSPHATASE E1"/>
    <property type="match status" value="1"/>
</dbReference>
<evidence type="ECO:0000256" key="1">
    <source>
        <dbReference type="ARBA" id="ARBA00022605"/>
    </source>
</evidence>
<dbReference type="GO" id="GO:0000287">
    <property type="term" value="F:magnesium ion binding"/>
    <property type="evidence" value="ECO:0007669"/>
    <property type="project" value="InterPro"/>
</dbReference>
<accession>A0A5J4ZAN5</accession>
<feature type="region of interest" description="Disordered" evidence="4">
    <location>
        <begin position="1"/>
        <end position="95"/>
    </location>
</feature>
<protein>
    <submittedName>
        <fullName evidence="5">Enolase-phosphatase E1</fullName>
    </submittedName>
</protein>
<dbReference type="SUPFAM" id="SSF56784">
    <property type="entry name" value="HAD-like"/>
    <property type="match status" value="1"/>
</dbReference>